<dbReference type="Proteomes" id="UP001152877">
    <property type="component" value="Unassembled WGS sequence"/>
</dbReference>
<gene>
    <name evidence="1" type="ORF">NOL11_01345</name>
</gene>
<evidence type="ECO:0000313" key="2">
    <source>
        <dbReference type="Proteomes" id="UP001152877"/>
    </source>
</evidence>
<comment type="caution">
    <text evidence="1">The sequence shown here is derived from an EMBL/GenBank/DDBJ whole genome shotgun (WGS) entry which is preliminary data.</text>
</comment>
<evidence type="ECO:0000313" key="1">
    <source>
        <dbReference type="EMBL" id="MDG4515623.1"/>
    </source>
</evidence>
<sequence length="163" mass="19846">MNLFEKRMKQIERKIPHYSYKVELIPKNSYITQKFGVFEPFQDFKPSIRRFVPKGYMLDGKHVVRKSEYKNIPYEELLKDRRTENWSTQYVVYYYDKNETEEERKKAALEFGRKEFERLLGLLVGLEEHQYGNGWELLVHDAIEHEHYERLSQISLEEFLNEA</sequence>
<reference evidence="1" key="1">
    <citation type="submission" date="2022-07" db="EMBL/GenBank/DDBJ databases">
        <title>Whole Genome Sequencing of Streptococcus suis.</title>
        <authorList>
            <person name="Dai X."/>
            <person name="Huang J."/>
            <person name="Wang L."/>
        </authorList>
    </citation>
    <scope>NUCLEOTIDE SEQUENCE</scope>
    <source>
        <strain evidence="1">HDJ11</strain>
    </source>
</reference>
<dbReference type="EMBL" id="JANFMI010000003">
    <property type="protein sequence ID" value="MDG4515623.1"/>
    <property type="molecule type" value="Genomic_DNA"/>
</dbReference>
<name>A0A9X4MN69_STRSU</name>
<organism evidence="1 2">
    <name type="scientific">Streptococcus suis</name>
    <dbReference type="NCBI Taxonomy" id="1307"/>
    <lineage>
        <taxon>Bacteria</taxon>
        <taxon>Bacillati</taxon>
        <taxon>Bacillota</taxon>
        <taxon>Bacilli</taxon>
        <taxon>Lactobacillales</taxon>
        <taxon>Streptococcaceae</taxon>
        <taxon>Streptococcus</taxon>
    </lineage>
</organism>
<accession>A0A9X4MN69</accession>
<proteinExistence type="predicted"/>
<dbReference type="AlphaFoldDB" id="A0A9X4MN69"/>
<protein>
    <submittedName>
        <fullName evidence="1">Uncharacterized protein</fullName>
    </submittedName>
</protein>
<dbReference type="RefSeq" id="WP_277943695.1">
    <property type="nucleotide sequence ID" value="NZ_JANFMI010000003.1"/>
</dbReference>